<dbReference type="GO" id="GO:0003700">
    <property type="term" value="F:DNA-binding transcription factor activity"/>
    <property type="evidence" value="ECO:0007669"/>
    <property type="project" value="InterPro"/>
</dbReference>
<evidence type="ECO:0000313" key="6">
    <source>
        <dbReference type="Proteomes" id="UP000006001"/>
    </source>
</evidence>
<dbReference type="EMBL" id="ACUX02000005">
    <property type="protein sequence ID" value="EEZ61838.1"/>
    <property type="molecule type" value="Genomic_DNA"/>
</dbReference>
<evidence type="ECO:0000256" key="1">
    <source>
        <dbReference type="ARBA" id="ARBA00023015"/>
    </source>
</evidence>
<dbReference type="PROSITE" id="PS01124">
    <property type="entry name" value="HTH_ARAC_FAMILY_2"/>
    <property type="match status" value="1"/>
</dbReference>
<evidence type="ECO:0000256" key="2">
    <source>
        <dbReference type="ARBA" id="ARBA00023125"/>
    </source>
</evidence>
<proteinExistence type="predicted"/>
<dbReference type="Proteomes" id="UP000006001">
    <property type="component" value="Unassembled WGS sequence"/>
</dbReference>
<keyword evidence="2" id="KW-0238">DNA-binding</keyword>
<protein>
    <submittedName>
        <fullName evidence="5">Transcriptional regulator, AraC family</fullName>
    </submittedName>
</protein>
<dbReference type="Pfam" id="PF12833">
    <property type="entry name" value="HTH_18"/>
    <property type="match status" value="1"/>
</dbReference>
<reference evidence="5" key="1">
    <citation type="submission" date="2009-10" db="EMBL/GenBank/DDBJ databases">
        <authorList>
            <person name="Weinstock G."/>
            <person name="Sodergren E."/>
            <person name="Clifton S."/>
            <person name="Fulton L."/>
            <person name="Fulton B."/>
            <person name="Courtney L."/>
            <person name="Fronick C."/>
            <person name="Harrison M."/>
            <person name="Strong C."/>
            <person name="Farmer C."/>
            <person name="Delahaunty K."/>
            <person name="Markovic C."/>
            <person name="Hall O."/>
            <person name="Minx P."/>
            <person name="Tomlinson C."/>
            <person name="Mitreva M."/>
            <person name="Nelson J."/>
            <person name="Hou S."/>
            <person name="Wollam A."/>
            <person name="Pepin K.H."/>
            <person name="Johnson M."/>
            <person name="Bhonagiri V."/>
            <person name="Nash W.E."/>
            <person name="Warren W."/>
            <person name="Chinwalla A."/>
            <person name="Mardis E.R."/>
            <person name="Wilson R.K."/>
        </authorList>
    </citation>
    <scope>NUCLEOTIDE SEQUENCE [LARGE SCALE GENOMIC DNA]</scope>
    <source>
        <strain evidence="5">ATCC 700122</strain>
    </source>
</reference>
<dbReference type="PRINTS" id="PR00032">
    <property type="entry name" value="HTHARAC"/>
</dbReference>
<dbReference type="SMART" id="SM00342">
    <property type="entry name" value="HTH_ARAC"/>
    <property type="match status" value="1"/>
</dbReference>
<dbReference type="PANTHER" id="PTHR47893">
    <property type="entry name" value="REGULATORY PROTEIN PCHR"/>
    <property type="match status" value="1"/>
</dbReference>
<dbReference type="GeneID" id="85008449"/>
<feature type="domain" description="HTH araC/xylS-type" evidence="4">
    <location>
        <begin position="107"/>
        <end position="205"/>
    </location>
</feature>
<dbReference type="InterPro" id="IPR020449">
    <property type="entry name" value="Tscrpt_reg_AraC-type_HTH"/>
</dbReference>
<evidence type="ECO:0000259" key="4">
    <source>
        <dbReference type="PROSITE" id="PS01124"/>
    </source>
</evidence>
<comment type="caution">
    <text evidence="5">The sequence shown here is derived from an EMBL/GenBank/DDBJ whole genome shotgun (WGS) entry which is preliminary data.</text>
</comment>
<dbReference type="SUPFAM" id="SSF46689">
    <property type="entry name" value="Homeodomain-like"/>
    <property type="match status" value="1"/>
</dbReference>
<dbReference type="eggNOG" id="COG2207">
    <property type="taxonomic scope" value="Bacteria"/>
</dbReference>
<dbReference type="InterPro" id="IPR018060">
    <property type="entry name" value="HTH_AraC"/>
</dbReference>
<keyword evidence="3" id="KW-0804">Transcription</keyword>
<dbReference type="RefSeq" id="WP_006361727.1">
    <property type="nucleotide sequence ID" value="NZ_GG700630.1"/>
</dbReference>
<evidence type="ECO:0000313" key="5">
    <source>
        <dbReference type="EMBL" id="EEZ61838.1"/>
    </source>
</evidence>
<dbReference type="InterPro" id="IPR053142">
    <property type="entry name" value="PchR_regulatory_protein"/>
</dbReference>
<dbReference type="Gene3D" id="1.10.10.60">
    <property type="entry name" value="Homeodomain-like"/>
    <property type="match status" value="1"/>
</dbReference>
<dbReference type="PANTHER" id="PTHR47893:SF1">
    <property type="entry name" value="REGULATORY PROTEIN PCHR"/>
    <property type="match status" value="1"/>
</dbReference>
<dbReference type="AlphaFoldDB" id="D0WFF4"/>
<sequence>MPMNPGERFKSTSLCLLPAYFGEIEKRFPDDFRGLGEKVMSHGVMPSSIQIDRILNSLTATSMLGPGALPLLEAKVLEATCYLNKIIEDDRDAADRSHKRRTTATAADIMKIVELSMPNPPTLEQLCAIAHKGHTTLSEMFKRDAGIPLGEYVRGMRMKAAKGLLADTDLSAAEIGEMVGYGDAASFAKAFKRHVGMTPGAYRNTYAQR</sequence>
<keyword evidence="1" id="KW-0805">Transcription regulation</keyword>
<keyword evidence="6" id="KW-1185">Reference proteome</keyword>
<accession>D0WFF4</accession>
<gene>
    <name evidence="5" type="ORF">HMPREF0762_00472</name>
</gene>
<dbReference type="GO" id="GO:0043565">
    <property type="term" value="F:sequence-specific DNA binding"/>
    <property type="evidence" value="ECO:0007669"/>
    <property type="project" value="InterPro"/>
</dbReference>
<dbReference type="STRING" id="649764.HMPREF0762_00472"/>
<organism evidence="5 6">
    <name type="scientific">Slackia exigua (strain ATCC 700122 / DSM 15923 / CIP 105133 / JCM 11022 / KCTC 5966 / S-7)</name>
    <dbReference type="NCBI Taxonomy" id="649764"/>
    <lineage>
        <taxon>Bacteria</taxon>
        <taxon>Bacillati</taxon>
        <taxon>Actinomycetota</taxon>
        <taxon>Coriobacteriia</taxon>
        <taxon>Eggerthellales</taxon>
        <taxon>Eggerthellaceae</taxon>
        <taxon>Slackia</taxon>
    </lineage>
</organism>
<name>D0WFF4_SLAES</name>
<dbReference type="InterPro" id="IPR009057">
    <property type="entry name" value="Homeodomain-like_sf"/>
</dbReference>
<dbReference type="HOGENOM" id="CLU_1318912_0_0_11"/>
<evidence type="ECO:0000256" key="3">
    <source>
        <dbReference type="ARBA" id="ARBA00023163"/>
    </source>
</evidence>